<evidence type="ECO:0000256" key="1">
    <source>
        <dbReference type="SAM" id="Phobius"/>
    </source>
</evidence>
<keyword evidence="1" id="KW-1133">Transmembrane helix</keyword>
<keyword evidence="1" id="KW-0472">Membrane</keyword>
<dbReference type="AlphaFoldDB" id="A0ABC8AT93"/>
<keyword evidence="1" id="KW-0812">Transmembrane</keyword>
<dbReference type="Proteomes" id="UP000180166">
    <property type="component" value="Chromosome"/>
</dbReference>
<dbReference type="InterPro" id="IPR029058">
    <property type="entry name" value="AB_hydrolase_fold"/>
</dbReference>
<evidence type="ECO:0000313" key="3">
    <source>
        <dbReference type="EMBL" id="APA97500.1"/>
    </source>
</evidence>
<dbReference type="InterPro" id="IPR000073">
    <property type="entry name" value="AB_hydrolase_1"/>
</dbReference>
<organism evidence="3 4">
    <name type="scientific">Nocardia seriolae</name>
    <dbReference type="NCBI Taxonomy" id="37332"/>
    <lineage>
        <taxon>Bacteria</taxon>
        <taxon>Bacillati</taxon>
        <taxon>Actinomycetota</taxon>
        <taxon>Actinomycetes</taxon>
        <taxon>Mycobacteriales</taxon>
        <taxon>Nocardiaceae</taxon>
        <taxon>Nocardia</taxon>
    </lineage>
</organism>
<dbReference type="SUPFAM" id="SSF53474">
    <property type="entry name" value="alpha/beta-Hydrolases"/>
    <property type="match status" value="1"/>
</dbReference>
<sequence length="395" mass="43304">MKLRKFVPLIGMALPGFPNPTGVAEYDDRRRRERLRATRLGAGWVRWRSRRRRLTLLRLSLIPLVTLGAFAEYLAVDVLPAQGRLARTEPAVLPIAGPSDPRASDTAVFDLVGLGVLDASDTARSLPALTELGSVWAVRYDQTGIDTKVIANLIVKVTAAAKAPNVVLTGHSMGGVIALEVARHLHASSTEKVRAVILDCTPVDLNAVRPESRDQGEEMLRWMGWVPGARESRLLRLIVEMYAHHEHFVGGRYGLRGAEFRTAVKDILRDKILNGDAASNGLIEAQFKAIVAGGAVDDLRVLAKPVAGKPRPAIVFIRPHDPYDDPIVDVDYSHRVLIDRVGGVDGTLLVVTTRTTGHANPIERPREYNGVIENQVVPFVRQIRQDEAAVESLGR</sequence>
<feature type="domain" description="AB hydrolase-1" evidence="2">
    <location>
        <begin position="107"/>
        <end position="369"/>
    </location>
</feature>
<dbReference type="GO" id="GO:0003824">
    <property type="term" value="F:catalytic activity"/>
    <property type="evidence" value="ECO:0007669"/>
    <property type="project" value="UniProtKB-ARBA"/>
</dbReference>
<feature type="transmembrane region" description="Helical" evidence="1">
    <location>
        <begin position="56"/>
        <end position="76"/>
    </location>
</feature>
<name>A0ABC8AT93_9NOCA</name>
<evidence type="ECO:0000259" key="2">
    <source>
        <dbReference type="Pfam" id="PF12697"/>
    </source>
</evidence>
<dbReference type="Pfam" id="PF12697">
    <property type="entry name" value="Abhydrolase_6"/>
    <property type="match status" value="1"/>
</dbReference>
<evidence type="ECO:0000313" key="4">
    <source>
        <dbReference type="Proteomes" id="UP000180166"/>
    </source>
</evidence>
<reference evidence="3 4" key="1">
    <citation type="submission" date="2016-10" db="EMBL/GenBank/DDBJ databases">
        <title>Genome sequence of Nocardia seriolae strain EM150506, isolated from Anguila japonica.</title>
        <authorList>
            <person name="Han H.-J."/>
        </authorList>
    </citation>
    <scope>NUCLEOTIDE SEQUENCE [LARGE SCALE GENOMIC DNA]</scope>
    <source>
        <strain evidence="3 4">EM150506</strain>
    </source>
</reference>
<accession>A0ABC8AT93</accession>
<proteinExistence type="predicted"/>
<gene>
    <name evidence="3" type="ORF">NS506_03448</name>
</gene>
<dbReference type="EMBL" id="CP017839">
    <property type="protein sequence ID" value="APA97500.1"/>
    <property type="molecule type" value="Genomic_DNA"/>
</dbReference>
<protein>
    <recommendedName>
        <fullName evidence="2">AB hydrolase-1 domain-containing protein</fullName>
    </recommendedName>
</protein>
<dbReference type="Gene3D" id="3.40.50.1820">
    <property type="entry name" value="alpha/beta hydrolase"/>
    <property type="match status" value="1"/>
</dbReference>
<dbReference type="KEGG" id="nsr:NS506_03448"/>